<sequence>MVNGPRAPLTDVVEIPQPVLVRLTKLEKVVEPKSRAQTDGGSAAVHIRTPGVNQCRDALFFYA</sequence>
<proteinExistence type="predicted"/>
<evidence type="ECO:0000313" key="1">
    <source>
        <dbReference type="EMBL" id="EIM96696.1"/>
    </source>
</evidence>
<comment type="caution">
    <text evidence="1">The sequence shown here is derived from an EMBL/GenBank/DDBJ whole genome shotgun (WGS) entry which is preliminary data.</text>
</comment>
<dbReference type="Proteomes" id="UP000004980">
    <property type="component" value="Unassembled WGS sequence"/>
</dbReference>
<dbReference type="EMBL" id="AKAU01000181">
    <property type="protein sequence ID" value="EIM96696.1"/>
    <property type="molecule type" value="Genomic_DNA"/>
</dbReference>
<name>A0ABN0FDG9_9BURK</name>
<accession>A0ABN0FDG9</accession>
<gene>
    <name evidence="1" type="ORF">WQE_32781</name>
</gene>
<keyword evidence="2" id="KW-1185">Reference proteome</keyword>
<reference evidence="1 2" key="1">
    <citation type="journal article" date="2012" name="J. Bacteriol.">
        <title>Draft Genome Sequence of the Soil Bacterium Burkholderia terrae Strain BS001, Which Interacts with Fungal Surface Structures.</title>
        <authorList>
            <person name="Nazir R."/>
            <person name="Hansen M.A."/>
            <person name="Sorensen S."/>
            <person name="van Elsas J.D."/>
        </authorList>
    </citation>
    <scope>NUCLEOTIDE SEQUENCE [LARGE SCALE GENOMIC DNA]</scope>
    <source>
        <strain evidence="1 2">BS001</strain>
    </source>
</reference>
<protein>
    <submittedName>
        <fullName evidence="1">Uncharacterized protein</fullName>
    </submittedName>
</protein>
<organism evidence="1 2">
    <name type="scientific">Paraburkholderia hospita</name>
    <dbReference type="NCBI Taxonomy" id="169430"/>
    <lineage>
        <taxon>Bacteria</taxon>
        <taxon>Pseudomonadati</taxon>
        <taxon>Pseudomonadota</taxon>
        <taxon>Betaproteobacteria</taxon>
        <taxon>Burkholderiales</taxon>
        <taxon>Burkholderiaceae</taxon>
        <taxon>Paraburkholderia</taxon>
    </lineage>
</organism>
<evidence type="ECO:0000313" key="2">
    <source>
        <dbReference type="Proteomes" id="UP000004980"/>
    </source>
</evidence>